<dbReference type="GO" id="GO:0016020">
    <property type="term" value="C:membrane"/>
    <property type="evidence" value="ECO:0007669"/>
    <property type="project" value="InterPro"/>
</dbReference>
<evidence type="ECO:0008006" key="5">
    <source>
        <dbReference type="Google" id="ProtNLM"/>
    </source>
</evidence>
<accession>A0AAN8JAZ9</accession>
<feature type="chain" id="PRO_5042898620" description="Beta-glucuronidase" evidence="2">
    <location>
        <begin position="22"/>
        <end position="483"/>
    </location>
</feature>
<evidence type="ECO:0000256" key="1">
    <source>
        <dbReference type="ARBA" id="ARBA00009800"/>
    </source>
</evidence>
<reference evidence="3 4" key="1">
    <citation type="submission" date="2024-01" db="EMBL/GenBank/DDBJ databases">
        <title>The genome of the rayed Mediterranean limpet Patella caerulea (Linnaeus, 1758).</title>
        <authorList>
            <person name="Anh-Thu Weber A."/>
            <person name="Halstead-Nussloch G."/>
        </authorList>
    </citation>
    <scope>NUCLEOTIDE SEQUENCE [LARGE SCALE GENOMIC DNA]</scope>
    <source>
        <strain evidence="3">AATW-2023a</strain>
        <tissue evidence="3">Whole specimen</tissue>
    </source>
</reference>
<dbReference type="Proteomes" id="UP001347796">
    <property type="component" value="Unassembled WGS sequence"/>
</dbReference>
<keyword evidence="2" id="KW-0732">Signal</keyword>
<evidence type="ECO:0000313" key="4">
    <source>
        <dbReference type="Proteomes" id="UP001347796"/>
    </source>
</evidence>
<proteinExistence type="inferred from homology"/>
<dbReference type="AlphaFoldDB" id="A0AAN8JAZ9"/>
<feature type="signal peptide" evidence="2">
    <location>
        <begin position="1"/>
        <end position="21"/>
    </location>
</feature>
<dbReference type="PANTHER" id="PTHR46145">
    <property type="entry name" value="HEPARANASE"/>
    <property type="match status" value="1"/>
</dbReference>
<dbReference type="SUPFAM" id="SSF51445">
    <property type="entry name" value="(Trans)glycosidases"/>
    <property type="match status" value="1"/>
</dbReference>
<dbReference type="Gene3D" id="3.20.20.80">
    <property type="entry name" value="Glycosidases"/>
    <property type="match status" value="1"/>
</dbReference>
<name>A0AAN8JAZ9_PATCE</name>
<dbReference type="PANTHER" id="PTHR46145:SF4">
    <property type="entry name" value="HEPARANASE"/>
    <property type="match status" value="1"/>
</dbReference>
<comment type="caution">
    <text evidence="3">The sequence shown here is derived from an EMBL/GenBank/DDBJ whole genome shotgun (WGS) entry which is preliminary data.</text>
</comment>
<dbReference type="EMBL" id="JAZGQO010000011">
    <property type="protein sequence ID" value="KAK6174481.1"/>
    <property type="molecule type" value="Genomic_DNA"/>
</dbReference>
<dbReference type="InterPro" id="IPR005199">
    <property type="entry name" value="Glyco_hydro_79"/>
</dbReference>
<evidence type="ECO:0000256" key="2">
    <source>
        <dbReference type="SAM" id="SignalP"/>
    </source>
</evidence>
<dbReference type="PROSITE" id="PS51257">
    <property type="entry name" value="PROKAR_LIPOPROTEIN"/>
    <property type="match status" value="1"/>
</dbReference>
<evidence type="ECO:0000313" key="3">
    <source>
        <dbReference type="EMBL" id="KAK6174481.1"/>
    </source>
</evidence>
<comment type="similarity">
    <text evidence="1">Belongs to the glycosyl hydrolase 79 family.</text>
</comment>
<protein>
    <recommendedName>
        <fullName evidence="5">Beta-glucuronidase</fullName>
    </recommendedName>
</protein>
<dbReference type="GO" id="GO:0031012">
    <property type="term" value="C:extracellular matrix"/>
    <property type="evidence" value="ECO:0007669"/>
    <property type="project" value="TreeGrafter"/>
</dbReference>
<dbReference type="GO" id="GO:0016798">
    <property type="term" value="F:hydrolase activity, acting on glycosyl bonds"/>
    <property type="evidence" value="ECO:0007669"/>
    <property type="project" value="InterPro"/>
</dbReference>
<keyword evidence="4" id="KW-1185">Reference proteome</keyword>
<dbReference type="GO" id="GO:0005615">
    <property type="term" value="C:extracellular space"/>
    <property type="evidence" value="ECO:0007669"/>
    <property type="project" value="TreeGrafter"/>
</dbReference>
<organism evidence="3 4">
    <name type="scientific">Patella caerulea</name>
    <name type="common">Rayed Mediterranean limpet</name>
    <dbReference type="NCBI Taxonomy" id="87958"/>
    <lineage>
        <taxon>Eukaryota</taxon>
        <taxon>Metazoa</taxon>
        <taxon>Spiralia</taxon>
        <taxon>Lophotrochozoa</taxon>
        <taxon>Mollusca</taxon>
        <taxon>Gastropoda</taxon>
        <taxon>Patellogastropoda</taxon>
        <taxon>Patelloidea</taxon>
        <taxon>Patellidae</taxon>
        <taxon>Patella</taxon>
    </lineage>
</organism>
<sequence>MAYIARITICVLLFFASCSQCFMRVAINVQKLNVAQHIGPKYVGVTIDSSVIREHWGTIDFNSPKFLTLAKGLAPSFVRVGGTDCDFVIFNETTTAMNERKDKAGHTNFTMTAADWDELNIFVSFVGWDLIFDLNVFLRKDGHWDPTNAIELIKYTIEKGYKPVAYELGNELDVFHDFVVTAKEVAPDFAHLKQILSSYPELAPFFILGTDAGTVASVSVKFMTEFFEAGGGESIDVATFHHYYMDSRKATVDKFHNVTVLESLRPMLINVINLCKRFIPTKQVWLGETSSSYGGGAYEISDRYVSSFLWLDKLGLSSVLGIQGVLRQSFYGGNYGLINSNLDPNPDYWLTVLFKRLVASPVFTVPQPPNPDLRIYAHCTNTNSSMGYTAGSVTLYLLNLGNTTVPVDVPDMVNKTHHIYMFSPGDDTGLTSKSIKLNGVVLALANDNELPPLKPVIGQGNIQVEAYNMGYIVFPGAMRSECV</sequence>
<gene>
    <name evidence="3" type="ORF">SNE40_017750</name>
</gene>
<dbReference type="InterPro" id="IPR017853">
    <property type="entry name" value="GH"/>
</dbReference>
<dbReference type="Pfam" id="PF03662">
    <property type="entry name" value="Glyco_hydro_79n"/>
    <property type="match status" value="1"/>
</dbReference>